<dbReference type="InterPro" id="IPR000086">
    <property type="entry name" value="NUDIX_hydrolase_dom"/>
</dbReference>
<name>A0A0M0L5W3_9BACI</name>
<dbReference type="EMBL" id="LILC01000013">
    <property type="protein sequence ID" value="KOO46439.1"/>
    <property type="molecule type" value="Genomic_DNA"/>
</dbReference>
<dbReference type="Proteomes" id="UP000037558">
    <property type="component" value="Unassembled WGS sequence"/>
</dbReference>
<evidence type="ECO:0000313" key="5">
    <source>
        <dbReference type="EMBL" id="KOO46439.1"/>
    </source>
</evidence>
<comment type="similarity">
    <text evidence="3">Belongs to the Nudix hydrolase family.</text>
</comment>
<dbReference type="OrthoDB" id="9816040at2"/>
<dbReference type="InterPro" id="IPR015797">
    <property type="entry name" value="NUDIX_hydrolase-like_dom_sf"/>
</dbReference>
<evidence type="ECO:0000313" key="6">
    <source>
        <dbReference type="Proteomes" id="UP000037558"/>
    </source>
</evidence>
<protein>
    <recommendedName>
        <fullName evidence="4">Nudix hydrolase domain-containing protein</fullName>
    </recommendedName>
</protein>
<dbReference type="STRING" id="284581.AMD01_11460"/>
<dbReference type="GO" id="GO:0016787">
    <property type="term" value="F:hydrolase activity"/>
    <property type="evidence" value="ECO:0007669"/>
    <property type="project" value="UniProtKB-KW"/>
</dbReference>
<dbReference type="InterPro" id="IPR020476">
    <property type="entry name" value="Nudix_hydrolase"/>
</dbReference>
<gene>
    <name evidence="5" type="ORF">AMD01_11460</name>
</gene>
<sequence>MTLLFGFKEKDRHYRERKGVYGVIVNKEKKVLTVKHSGLYFLPGGGVEGGETNEQCLQREMLEEIGCEVISRTYIGHAKRYFYSRKGEPLLSDGYFYKTWISERVQEPLEDDHEICWLNVEEAKQLLFHDHHFWAVKHVLN</sequence>
<dbReference type="Gene3D" id="3.90.79.10">
    <property type="entry name" value="Nucleoside Triphosphate Pyrophosphohydrolase"/>
    <property type="match status" value="1"/>
</dbReference>
<dbReference type="PATRIC" id="fig|284581.3.peg.2406"/>
<feature type="domain" description="Nudix hydrolase" evidence="4">
    <location>
        <begin position="15"/>
        <end position="141"/>
    </location>
</feature>
<dbReference type="PROSITE" id="PS00893">
    <property type="entry name" value="NUDIX_BOX"/>
    <property type="match status" value="1"/>
</dbReference>
<dbReference type="InterPro" id="IPR020084">
    <property type="entry name" value="NUDIX_hydrolase_CS"/>
</dbReference>
<dbReference type="AlphaFoldDB" id="A0A0M0L5W3"/>
<dbReference type="SUPFAM" id="SSF55811">
    <property type="entry name" value="Nudix"/>
    <property type="match status" value="1"/>
</dbReference>
<dbReference type="CDD" id="cd04684">
    <property type="entry name" value="NUDIX_Hydrolase"/>
    <property type="match status" value="1"/>
</dbReference>
<organism evidence="5 6">
    <name type="scientific">Priestia koreensis</name>
    <dbReference type="NCBI Taxonomy" id="284581"/>
    <lineage>
        <taxon>Bacteria</taxon>
        <taxon>Bacillati</taxon>
        <taxon>Bacillota</taxon>
        <taxon>Bacilli</taxon>
        <taxon>Bacillales</taxon>
        <taxon>Bacillaceae</taxon>
        <taxon>Priestia</taxon>
    </lineage>
</organism>
<keyword evidence="2 3" id="KW-0378">Hydrolase</keyword>
<dbReference type="PANTHER" id="PTHR43046">
    <property type="entry name" value="GDP-MANNOSE MANNOSYL HYDROLASE"/>
    <property type="match status" value="1"/>
</dbReference>
<dbReference type="PANTHER" id="PTHR43046:SF14">
    <property type="entry name" value="MUTT_NUDIX FAMILY PROTEIN"/>
    <property type="match status" value="1"/>
</dbReference>
<reference evidence="6" key="1">
    <citation type="submission" date="2015-08" db="EMBL/GenBank/DDBJ databases">
        <title>Fjat-14210 dsm16467.</title>
        <authorList>
            <person name="Liu B."/>
            <person name="Wang J."/>
            <person name="Zhu Y."/>
            <person name="Liu G."/>
            <person name="Chen Q."/>
            <person name="Chen Z."/>
            <person name="Lan J."/>
            <person name="Che J."/>
            <person name="Ge C."/>
            <person name="Shi H."/>
            <person name="Pan Z."/>
            <person name="Liu X."/>
        </authorList>
    </citation>
    <scope>NUCLEOTIDE SEQUENCE [LARGE SCALE GENOMIC DNA]</scope>
    <source>
        <strain evidence="6">DSM 16467</strain>
    </source>
</reference>
<evidence type="ECO:0000259" key="4">
    <source>
        <dbReference type="PROSITE" id="PS51462"/>
    </source>
</evidence>
<evidence type="ECO:0000256" key="3">
    <source>
        <dbReference type="RuleBase" id="RU003476"/>
    </source>
</evidence>
<proteinExistence type="inferred from homology"/>
<evidence type="ECO:0000256" key="1">
    <source>
        <dbReference type="ARBA" id="ARBA00001946"/>
    </source>
</evidence>
<comment type="caution">
    <text evidence="5">The sequence shown here is derived from an EMBL/GenBank/DDBJ whole genome shotgun (WGS) entry which is preliminary data.</text>
</comment>
<keyword evidence="6" id="KW-1185">Reference proteome</keyword>
<dbReference type="Pfam" id="PF00293">
    <property type="entry name" value="NUDIX"/>
    <property type="match status" value="1"/>
</dbReference>
<dbReference type="PRINTS" id="PR00502">
    <property type="entry name" value="NUDIXFAMILY"/>
</dbReference>
<comment type="cofactor">
    <cofactor evidence="1">
        <name>Mg(2+)</name>
        <dbReference type="ChEBI" id="CHEBI:18420"/>
    </cofactor>
</comment>
<evidence type="ECO:0000256" key="2">
    <source>
        <dbReference type="ARBA" id="ARBA00022801"/>
    </source>
</evidence>
<accession>A0A0M0L5W3</accession>
<dbReference type="PROSITE" id="PS51462">
    <property type="entry name" value="NUDIX"/>
    <property type="match status" value="1"/>
</dbReference>